<comment type="caution">
    <text evidence="2">The sequence shown here is derived from an EMBL/GenBank/DDBJ whole genome shotgun (WGS) entry which is preliminary data.</text>
</comment>
<dbReference type="Pfam" id="PF02371">
    <property type="entry name" value="Transposase_20"/>
    <property type="match status" value="1"/>
</dbReference>
<name>A0A0P9DQE5_9CHLR</name>
<dbReference type="GO" id="GO:0004803">
    <property type="term" value="F:transposase activity"/>
    <property type="evidence" value="ECO:0007669"/>
    <property type="project" value="InterPro"/>
</dbReference>
<dbReference type="PANTHER" id="PTHR33055:SF15">
    <property type="entry name" value="TRANSPOSASE-RELATED"/>
    <property type="match status" value="1"/>
</dbReference>
<dbReference type="PANTHER" id="PTHR33055">
    <property type="entry name" value="TRANSPOSASE FOR INSERTION SEQUENCE ELEMENT IS1111A"/>
    <property type="match status" value="1"/>
</dbReference>
<evidence type="ECO:0000259" key="1">
    <source>
        <dbReference type="Pfam" id="PF02371"/>
    </source>
</evidence>
<accession>A0A0P9DQE5</accession>
<dbReference type="InterPro" id="IPR047650">
    <property type="entry name" value="Transpos_IS110"/>
</dbReference>
<dbReference type="GO" id="GO:0006313">
    <property type="term" value="P:DNA transposition"/>
    <property type="evidence" value="ECO:0007669"/>
    <property type="project" value="InterPro"/>
</dbReference>
<sequence>MEAPPGEPARFVALDVRPAVTLVCAVDREGQVVLPAQRVATPALQGWLRRALRHSDAVLLGTPADPWPLCDLIAPLVAKVELAHPQLGRLLPAFQHSDDPRDTLRLARMYAAGLAPVVWAAPAGVRNVRALAAQRRRLILQHAEAGTVLTRLLEEAGAVPPGKHHLGADLPAWWAHLPLAPADQQLARDNVAALNRAAALLRALEQRMLALANCAPWCEWVARLRVLPGIDTVEALVLMSAIGAPERFATPAQLASYAGLAPGASPGNTPEGRPELRAAMLAIGARAAEHDRAWGARYEALAQRIGPEHARVAVARKLLMNVWRALATVPAARAVGEEAAQPMRPAA</sequence>
<proteinExistence type="predicted"/>
<protein>
    <recommendedName>
        <fullName evidence="1">Transposase IS116/IS110/IS902 C-terminal domain-containing protein</fullName>
    </recommendedName>
</protein>
<evidence type="ECO:0000313" key="3">
    <source>
        <dbReference type="Proteomes" id="UP000050509"/>
    </source>
</evidence>
<dbReference type="AlphaFoldDB" id="A0A0P9DQE5"/>
<dbReference type="Proteomes" id="UP000050509">
    <property type="component" value="Unassembled WGS sequence"/>
</dbReference>
<organism evidence="2 3">
    <name type="scientific">Kouleothrix aurantiaca</name>
    <dbReference type="NCBI Taxonomy" id="186479"/>
    <lineage>
        <taxon>Bacteria</taxon>
        <taxon>Bacillati</taxon>
        <taxon>Chloroflexota</taxon>
        <taxon>Chloroflexia</taxon>
        <taxon>Chloroflexales</taxon>
        <taxon>Roseiflexineae</taxon>
        <taxon>Roseiflexaceae</taxon>
        <taxon>Kouleothrix</taxon>
    </lineage>
</organism>
<dbReference type="GO" id="GO:0003677">
    <property type="term" value="F:DNA binding"/>
    <property type="evidence" value="ECO:0007669"/>
    <property type="project" value="InterPro"/>
</dbReference>
<reference evidence="2 3" key="1">
    <citation type="submission" date="2015-09" db="EMBL/GenBank/DDBJ databases">
        <title>Draft genome sequence of Kouleothrix aurantiaca JCM 19913.</title>
        <authorList>
            <person name="Hemp J."/>
        </authorList>
    </citation>
    <scope>NUCLEOTIDE SEQUENCE [LARGE SCALE GENOMIC DNA]</scope>
    <source>
        <strain evidence="2 3">COM-B</strain>
    </source>
</reference>
<keyword evidence="3" id="KW-1185">Reference proteome</keyword>
<dbReference type="InterPro" id="IPR003346">
    <property type="entry name" value="Transposase_20"/>
</dbReference>
<gene>
    <name evidence="2" type="ORF">SE17_15610</name>
</gene>
<dbReference type="EMBL" id="LJCR01000550">
    <property type="protein sequence ID" value="KPV52418.1"/>
    <property type="molecule type" value="Genomic_DNA"/>
</dbReference>
<evidence type="ECO:0000313" key="2">
    <source>
        <dbReference type="EMBL" id="KPV52418.1"/>
    </source>
</evidence>
<feature type="domain" description="Transposase IS116/IS110/IS902 C-terminal" evidence="1">
    <location>
        <begin position="223"/>
        <end position="298"/>
    </location>
</feature>